<protein>
    <recommendedName>
        <fullName evidence="2">Putative restriction endonuclease domain-containing protein</fullName>
    </recommendedName>
</protein>
<keyword evidence="4" id="KW-1185">Reference proteome</keyword>
<gene>
    <name evidence="3" type="ORF">C1752_01573</name>
</gene>
<dbReference type="PANTHER" id="PTHR33352:SF3">
    <property type="entry name" value="SLR1612 PROTEIN"/>
    <property type="match status" value="1"/>
</dbReference>
<dbReference type="InterPro" id="IPR012296">
    <property type="entry name" value="Nuclease_put_TT1808"/>
</dbReference>
<dbReference type="Proteomes" id="UP000248857">
    <property type="component" value="Unassembled WGS sequence"/>
</dbReference>
<comment type="caution">
    <text evidence="3">The sequence shown here is derived from an EMBL/GenBank/DDBJ whole genome shotgun (WGS) entry which is preliminary data.</text>
</comment>
<dbReference type="EMBL" id="PQWO01000004">
    <property type="protein sequence ID" value="PZD73864.1"/>
    <property type="molecule type" value="Genomic_DNA"/>
</dbReference>
<dbReference type="PANTHER" id="PTHR33352">
    <property type="entry name" value="SLR1095 PROTEIN"/>
    <property type="match status" value="1"/>
</dbReference>
<evidence type="ECO:0000256" key="1">
    <source>
        <dbReference type="SAM" id="MobiDB-lite"/>
    </source>
</evidence>
<dbReference type="AlphaFoldDB" id="A0A2W1JVW9"/>
<dbReference type="Pfam" id="PF05685">
    <property type="entry name" value="Uma2"/>
    <property type="match status" value="1"/>
</dbReference>
<evidence type="ECO:0000313" key="3">
    <source>
        <dbReference type="EMBL" id="PZD73864.1"/>
    </source>
</evidence>
<sequence>MVRLDANPSQAVCEDVTDSLQQLPKNLYSDEPPLETDFHRDQIDLLLRLLKYWWRDRPDFYISGNLTVYYNEQQLKSRDFRGPDVFVVLGAEKKDRRSWAIWEEGGKYPNVVIELLSDSTATVDRGKKKELYQDVWRVPEYYWFHPQTMEFAGFRLMGGTYIEIEPADGKLQSEQLGLALGIYEQQLRWFTKDGALVPLPEDAEQQRADQERLRADQEQQRADQERQRADQERLRADQEREKRKQLEDYLRSQNIDPDQLP</sequence>
<reference evidence="3 4" key="1">
    <citation type="journal article" date="2018" name="Sci. Rep.">
        <title>A novel species of the marine cyanobacterium Acaryochloris with a unique pigment content and lifestyle.</title>
        <authorList>
            <person name="Partensky F."/>
            <person name="Six C."/>
            <person name="Ratin M."/>
            <person name="Garczarek L."/>
            <person name="Vaulot D."/>
            <person name="Probert I."/>
            <person name="Calteau A."/>
            <person name="Gourvil P."/>
            <person name="Marie D."/>
            <person name="Grebert T."/>
            <person name="Bouchier C."/>
            <person name="Le Panse S."/>
            <person name="Gachenot M."/>
            <person name="Rodriguez F."/>
            <person name="Garrido J.L."/>
        </authorList>
    </citation>
    <scope>NUCLEOTIDE SEQUENCE [LARGE SCALE GENOMIC DNA]</scope>
    <source>
        <strain evidence="3 4">RCC1774</strain>
    </source>
</reference>
<dbReference type="InterPro" id="IPR008538">
    <property type="entry name" value="Uma2"/>
</dbReference>
<feature type="compositionally biased region" description="Polar residues" evidence="1">
    <location>
        <begin position="251"/>
        <end position="261"/>
    </location>
</feature>
<evidence type="ECO:0000313" key="4">
    <source>
        <dbReference type="Proteomes" id="UP000248857"/>
    </source>
</evidence>
<dbReference type="SUPFAM" id="SSF52980">
    <property type="entry name" value="Restriction endonuclease-like"/>
    <property type="match status" value="1"/>
</dbReference>
<dbReference type="CDD" id="cd06260">
    <property type="entry name" value="DUF820-like"/>
    <property type="match status" value="1"/>
</dbReference>
<accession>A0A2W1JVW9</accession>
<dbReference type="RefSeq" id="WP_110985547.1">
    <property type="nucleotide sequence ID" value="NZ_CAWNWM010000004.1"/>
</dbReference>
<dbReference type="OrthoDB" id="557157at2"/>
<organism evidence="3 4">
    <name type="scientific">Acaryochloris thomasi RCC1774</name>
    <dbReference type="NCBI Taxonomy" id="1764569"/>
    <lineage>
        <taxon>Bacteria</taxon>
        <taxon>Bacillati</taxon>
        <taxon>Cyanobacteriota</taxon>
        <taxon>Cyanophyceae</taxon>
        <taxon>Acaryochloridales</taxon>
        <taxon>Acaryochloridaceae</taxon>
        <taxon>Acaryochloris</taxon>
        <taxon>Acaryochloris thomasi</taxon>
    </lineage>
</organism>
<name>A0A2W1JVW9_9CYAN</name>
<dbReference type="InterPro" id="IPR011335">
    <property type="entry name" value="Restrct_endonuc-II-like"/>
</dbReference>
<feature type="region of interest" description="Disordered" evidence="1">
    <location>
        <begin position="204"/>
        <end position="261"/>
    </location>
</feature>
<feature type="compositionally biased region" description="Basic and acidic residues" evidence="1">
    <location>
        <begin position="204"/>
        <end position="250"/>
    </location>
</feature>
<evidence type="ECO:0000259" key="2">
    <source>
        <dbReference type="Pfam" id="PF05685"/>
    </source>
</evidence>
<dbReference type="Gene3D" id="3.90.1570.10">
    <property type="entry name" value="tt1808, chain A"/>
    <property type="match status" value="1"/>
</dbReference>
<proteinExistence type="predicted"/>
<feature type="domain" description="Putative restriction endonuclease" evidence="2">
    <location>
        <begin position="32"/>
        <end position="179"/>
    </location>
</feature>